<organism evidence="3 4">
    <name type="scientific">Mannheimia haemolytica</name>
    <name type="common">Pasteurella haemolytica</name>
    <dbReference type="NCBI Taxonomy" id="75985"/>
    <lineage>
        <taxon>Bacteria</taxon>
        <taxon>Pseudomonadati</taxon>
        <taxon>Pseudomonadota</taxon>
        <taxon>Gammaproteobacteria</taxon>
        <taxon>Pasteurellales</taxon>
        <taxon>Pasteurellaceae</taxon>
        <taxon>Mannheimia</taxon>
    </lineage>
</organism>
<dbReference type="STRING" id="75985.WC39_12190"/>
<dbReference type="Pfam" id="PF04076">
    <property type="entry name" value="BOF"/>
    <property type="match status" value="1"/>
</dbReference>
<feature type="signal peptide" evidence="2">
    <location>
        <begin position="1"/>
        <end position="21"/>
    </location>
</feature>
<accession>A0A378MWN8</accession>
<dbReference type="PROSITE" id="PS51257">
    <property type="entry name" value="PROKAR_LIPOPROTEIN"/>
    <property type="match status" value="1"/>
</dbReference>
<proteinExistence type="predicted"/>
<evidence type="ECO:0000256" key="1">
    <source>
        <dbReference type="ARBA" id="ARBA00022729"/>
    </source>
</evidence>
<keyword evidence="1 2" id="KW-0732">Signal</keyword>
<dbReference type="PANTHER" id="PTHR36571:SF1">
    <property type="entry name" value="PROTEIN YGIW"/>
    <property type="match status" value="1"/>
</dbReference>
<sequence length="138" mass="14786">MKKVLGLTLMAMALSACNSTASNGSSQANTGVAPANVISVKQALAAADDSYVTVEGTLLNKVGDETYLFKDATGQIRVEIDDEVWAGQHVGSEGNKVRLYGEIDKGFNKTELDVKNTHCSVEDQTLIWFPALFGGFLR</sequence>
<dbReference type="Gene3D" id="2.40.50.200">
    <property type="entry name" value="Bacterial OB-fold"/>
    <property type="match status" value="1"/>
</dbReference>
<evidence type="ECO:0000313" key="4">
    <source>
        <dbReference type="Proteomes" id="UP000254802"/>
    </source>
</evidence>
<name>A0A378MWN8_MANHA</name>
<dbReference type="Proteomes" id="UP000254802">
    <property type="component" value="Unassembled WGS sequence"/>
</dbReference>
<dbReference type="PANTHER" id="PTHR36571">
    <property type="entry name" value="PROTEIN YGIW"/>
    <property type="match status" value="1"/>
</dbReference>
<dbReference type="SUPFAM" id="SSF101756">
    <property type="entry name" value="Hypothetical protein YgiW"/>
    <property type="match status" value="1"/>
</dbReference>
<dbReference type="EMBL" id="UGPN01000002">
    <property type="protein sequence ID" value="STY60107.1"/>
    <property type="molecule type" value="Genomic_DNA"/>
</dbReference>
<dbReference type="InterPro" id="IPR036700">
    <property type="entry name" value="BOBF_sf"/>
</dbReference>
<dbReference type="NCBIfam" id="NF033674">
    <property type="entry name" value="stress_OB_fold"/>
    <property type="match status" value="1"/>
</dbReference>
<dbReference type="InterPro" id="IPR005220">
    <property type="entry name" value="CarO-like"/>
</dbReference>
<evidence type="ECO:0000256" key="2">
    <source>
        <dbReference type="SAM" id="SignalP"/>
    </source>
</evidence>
<gene>
    <name evidence="3" type="ORF">NCTC10638_01300</name>
</gene>
<dbReference type="AlphaFoldDB" id="A0A378MWN8"/>
<reference evidence="3 4" key="1">
    <citation type="submission" date="2018-06" db="EMBL/GenBank/DDBJ databases">
        <authorList>
            <consortium name="Pathogen Informatics"/>
            <person name="Doyle S."/>
        </authorList>
    </citation>
    <scope>NUCLEOTIDE SEQUENCE [LARGE SCALE GENOMIC DNA]</scope>
    <source>
        <strain evidence="3 4">NCTC10638</strain>
    </source>
</reference>
<protein>
    <submittedName>
        <fullName evidence="3">Uncharacterized conserved protein</fullName>
    </submittedName>
</protein>
<feature type="chain" id="PRO_5016698791" evidence="2">
    <location>
        <begin position="22"/>
        <end position="138"/>
    </location>
</feature>
<evidence type="ECO:0000313" key="3">
    <source>
        <dbReference type="EMBL" id="STY60107.1"/>
    </source>
</evidence>